<dbReference type="Proteomes" id="UP000474957">
    <property type="component" value="Unassembled WGS sequence"/>
</dbReference>
<name>A0A6L5Z1R5_9RHOB</name>
<sequence>MRRAAREFWWFGLKQAWACLFGGLMLALILGTKFLYPGDAWLPRYDFLFLAALAIQGGLLALRLETWSEARVILLFHLVGTVMELFKTHVGSWIYPEEAVFRIAGVPLFSGFMYSSVGSYLARVWRIFDFRFTRYPPPVATAAVAALSYVNFFTHHYATDLRVPLILATLALYARTRVYYTPRALRLRMPLWLGFGLVALFIWLAENIGTFGGAWVYPDQADGWKIVGLSKLGAWYLLMILSFVMVTWVQPPRREHARP</sequence>
<dbReference type="InterPro" id="IPR008535">
    <property type="entry name" value="DUF817"/>
</dbReference>
<feature type="transmembrane region" description="Helical" evidence="1">
    <location>
        <begin position="42"/>
        <end position="62"/>
    </location>
</feature>
<accession>A0A6L5Z1R5</accession>
<evidence type="ECO:0000256" key="1">
    <source>
        <dbReference type="SAM" id="Phobius"/>
    </source>
</evidence>
<evidence type="ECO:0000313" key="3">
    <source>
        <dbReference type="Proteomes" id="UP000474957"/>
    </source>
</evidence>
<feature type="transmembrane region" description="Helical" evidence="1">
    <location>
        <begin position="16"/>
        <end position="36"/>
    </location>
</feature>
<dbReference type="Pfam" id="PF05675">
    <property type="entry name" value="DUF817"/>
    <property type="match status" value="1"/>
</dbReference>
<evidence type="ECO:0000313" key="2">
    <source>
        <dbReference type="EMBL" id="MSU90005.1"/>
    </source>
</evidence>
<dbReference type="AlphaFoldDB" id="A0A6L5Z1R5"/>
<proteinExistence type="predicted"/>
<feature type="transmembrane region" description="Helical" evidence="1">
    <location>
        <begin position="232"/>
        <end position="249"/>
    </location>
</feature>
<keyword evidence="1" id="KW-0812">Transmembrane</keyword>
<comment type="caution">
    <text evidence="2">The sequence shown here is derived from an EMBL/GenBank/DDBJ whole genome shotgun (WGS) entry which is preliminary data.</text>
</comment>
<gene>
    <name evidence="2" type="ORF">GE300_10325</name>
</gene>
<feature type="transmembrane region" description="Helical" evidence="1">
    <location>
        <begin position="192"/>
        <end position="217"/>
    </location>
</feature>
<dbReference type="PIRSF" id="PIRSF009141">
    <property type="entry name" value="UCP009141"/>
    <property type="match status" value="1"/>
</dbReference>
<keyword evidence="3" id="KW-1185">Reference proteome</keyword>
<dbReference type="RefSeq" id="WP_325063188.1">
    <property type="nucleotide sequence ID" value="NZ_WIND01000006.1"/>
</dbReference>
<reference evidence="2 3" key="1">
    <citation type="submission" date="2019-10" db="EMBL/GenBank/DDBJ databases">
        <title>Cognatihalovulum marinum gen. nov. sp. nov., a new member of the family Rhodobacteraceae isolated from deep seawater of the Northwest Indian Ocean.</title>
        <authorList>
            <person name="Ruan C."/>
            <person name="Wang J."/>
            <person name="Zheng X."/>
            <person name="Song L."/>
            <person name="Zhu Y."/>
            <person name="Huang Y."/>
            <person name="Lu Z."/>
            <person name="Du W."/>
            <person name="Huang L."/>
            <person name="Dai X."/>
        </authorList>
    </citation>
    <scope>NUCLEOTIDE SEQUENCE [LARGE SCALE GENOMIC DNA]</scope>
    <source>
        <strain evidence="2 3">2CG4</strain>
    </source>
</reference>
<keyword evidence="1" id="KW-1133">Transmembrane helix</keyword>
<feature type="transmembrane region" description="Helical" evidence="1">
    <location>
        <begin position="101"/>
        <end position="123"/>
    </location>
</feature>
<feature type="transmembrane region" description="Helical" evidence="1">
    <location>
        <begin position="74"/>
        <end position="95"/>
    </location>
</feature>
<protein>
    <submittedName>
        <fullName evidence="2">DUF817 family protein</fullName>
    </submittedName>
</protein>
<dbReference type="EMBL" id="WIND01000006">
    <property type="protein sequence ID" value="MSU90005.1"/>
    <property type="molecule type" value="Genomic_DNA"/>
</dbReference>
<keyword evidence="1" id="KW-0472">Membrane</keyword>
<organism evidence="2 3">
    <name type="scientific">Halovulum marinum</name>
    <dbReference type="NCBI Taxonomy" id="2662447"/>
    <lineage>
        <taxon>Bacteria</taxon>
        <taxon>Pseudomonadati</taxon>
        <taxon>Pseudomonadota</taxon>
        <taxon>Alphaproteobacteria</taxon>
        <taxon>Rhodobacterales</taxon>
        <taxon>Paracoccaceae</taxon>
        <taxon>Halovulum</taxon>
    </lineage>
</organism>